<dbReference type="PANTHER" id="PTHR31323">
    <property type="entry name" value="MECHANOSENSITIVE ION CHANNEL PROTEIN MSY2"/>
    <property type="match status" value="1"/>
</dbReference>
<gene>
    <name evidence="9" type="ORF">BT63DRAFT_428275</name>
</gene>
<feature type="region of interest" description="Disordered" evidence="6">
    <location>
        <begin position="19"/>
        <end position="63"/>
    </location>
</feature>
<feature type="compositionally biased region" description="Low complexity" evidence="6">
    <location>
        <begin position="795"/>
        <end position="804"/>
    </location>
</feature>
<dbReference type="EMBL" id="MU004240">
    <property type="protein sequence ID" value="KAF2665303.1"/>
    <property type="molecule type" value="Genomic_DNA"/>
</dbReference>
<dbReference type="Gene3D" id="2.30.30.60">
    <property type="match status" value="1"/>
</dbReference>
<accession>A0A6A6U206</accession>
<evidence type="ECO:0000256" key="7">
    <source>
        <dbReference type="SAM" id="Phobius"/>
    </source>
</evidence>
<sequence>MAPSYSQNLNDIPLEKVVTGGSTGARKPSSTVATTAVNSTNGSDGRPRLGRRKTNTGFSSTDEKAKLKESDDGTLKGMGRIYQAVLNFSVITRYFIYVLPVAALLAIPIAIGLTVAKNATIAGVRIVWFFAWIEIVWLSLWVSKLFAHFLPTVFQFLAGVVSPGVRKYYLIIRALQIPLSLVGWALASLLTFSPIMTRNPDTSKAAEKTPSLKNLQPGFQTVMGELLGAALVCSLIFLVERFIIQLISINYHRKQFDDKIKDNKHSVFLLGLLYDASRALFPAYCSEFAEEDYIINDALNLSQLGGGKNKRSSANPMRLLANVGQNVGRVGDKVGAAFGAVASEIAGRRVFDLESGHSIVVEALEKTRSSEALARRLWFSFVTEGNENLYLNDILEVLGPDRRAEAEESFHAIDRDGNGDISLDEMVLTVTEIGRTRKSLASSMHDVDQAINVLDSLLVTVVFVVCILVIVAFVNKSFVTTLAATGTAILSLSFVFAATCQEFLGSCIFLFVKHPFDIGDRVDISKERLVVERISLLFTVFKRVQDGKTTQIPNITLNSLWIDNITRSKSMREQIKVYCHFDTSFDDIKALKEELYNFVTEKENSRDFHSDMEIEVTGIAEMNKMELMVELKHKSNWQNESIRAARRSKFMCALVLALRRVPIYAPGGGDAALGSANAPTYSVSIPPEVAQANKDEFAAKKEAKRLIPTPAANPEPTNNSAGFSSGIELNGANNEYLAVQGLNQRSAAVDATRDDTWNNRDDMSTLDNRSSFDKTDGQSERGLLRDTSRGKRQPQQAYQTTAYTSNEPLPQRGASHVPYAQPPTNASQHAPAANAPPPSHAPPAPPAIQGPSSSQIAAMGGMANLQSWNQPPAPGPQ</sequence>
<organism evidence="9 10">
    <name type="scientific">Microthyrium microscopicum</name>
    <dbReference type="NCBI Taxonomy" id="703497"/>
    <lineage>
        <taxon>Eukaryota</taxon>
        <taxon>Fungi</taxon>
        <taxon>Dikarya</taxon>
        <taxon>Ascomycota</taxon>
        <taxon>Pezizomycotina</taxon>
        <taxon>Dothideomycetes</taxon>
        <taxon>Dothideomycetes incertae sedis</taxon>
        <taxon>Microthyriales</taxon>
        <taxon>Microthyriaceae</taxon>
        <taxon>Microthyrium</taxon>
    </lineage>
</organism>
<dbReference type="Gene3D" id="1.10.238.10">
    <property type="entry name" value="EF-hand"/>
    <property type="match status" value="1"/>
</dbReference>
<feature type="compositionally biased region" description="Low complexity" evidence="6">
    <location>
        <begin position="29"/>
        <end position="41"/>
    </location>
</feature>
<feature type="transmembrane region" description="Helical" evidence="7">
    <location>
        <begin position="217"/>
        <end position="239"/>
    </location>
</feature>
<evidence type="ECO:0000256" key="5">
    <source>
        <dbReference type="ARBA" id="ARBA00023136"/>
    </source>
</evidence>
<dbReference type="SUPFAM" id="SSF50182">
    <property type="entry name" value="Sm-like ribonucleoproteins"/>
    <property type="match status" value="1"/>
</dbReference>
<dbReference type="PROSITE" id="PS50222">
    <property type="entry name" value="EF_HAND_2"/>
    <property type="match status" value="1"/>
</dbReference>
<dbReference type="GO" id="GO:0005262">
    <property type="term" value="F:calcium channel activity"/>
    <property type="evidence" value="ECO:0007669"/>
    <property type="project" value="TreeGrafter"/>
</dbReference>
<dbReference type="PANTHER" id="PTHR31323:SF14">
    <property type="entry name" value="MECHANOSENSITIVE ION CHANNEL PROTEIN MSY2"/>
    <property type="match status" value="1"/>
</dbReference>
<name>A0A6A6U206_9PEZI</name>
<dbReference type="OrthoDB" id="544685at2759"/>
<keyword evidence="2 7" id="KW-0812">Transmembrane</keyword>
<evidence type="ECO:0000256" key="4">
    <source>
        <dbReference type="ARBA" id="ARBA00022989"/>
    </source>
</evidence>
<dbReference type="GO" id="GO:0016020">
    <property type="term" value="C:membrane"/>
    <property type="evidence" value="ECO:0007669"/>
    <property type="project" value="UniProtKB-SubCell"/>
</dbReference>
<feature type="transmembrane region" description="Helical" evidence="7">
    <location>
        <begin position="453"/>
        <end position="474"/>
    </location>
</feature>
<evidence type="ECO:0000256" key="3">
    <source>
        <dbReference type="ARBA" id="ARBA00022837"/>
    </source>
</evidence>
<dbReference type="InterPro" id="IPR011992">
    <property type="entry name" value="EF-hand-dom_pair"/>
</dbReference>
<feature type="transmembrane region" description="Helical" evidence="7">
    <location>
        <begin position="177"/>
        <end position="197"/>
    </location>
</feature>
<feature type="domain" description="EF-hand" evidence="8">
    <location>
        <begin position="401"/>
        <end position="436"/>
    </location>
</feature>
<feature type="compositionally biased region" description="Low complexity" evidence="6">
    <location>
        <begin position="708"/>
        <end position="719"/>
    </location>
</feature>
<dbReference type="Pfam" id="PF00924">
    <property type="entry name" value="MS_channel_2nd"/>
    <property type="match status" value="1"/>
</dbReference>
<evidence type="ECO:0000256" key="6">
    <source>
        <dbReference type="SAM" id="MobiDB-lite"/>
    </source>
</evidence>
<dbReference type="GO" id="GO:0005509">
    <property type="term" value="F:calcium ion binding"/>
    <property type="evidence" value="ECO:0007669"/>
    <property type="project" value="InterPro"/>
</dbReference>
<dbReference type="InterPro" id="IPR058650">
    <property type="entry name" value="Msy1/2-like"/>
</dbReference>
<evidence type="ECO:0000259" key="8">
    <source>
        <dbReference type="PROSITE" id="PS50222"/>
    </source>
</evidence>
<dbReference type="InterPro" id="IPR018247">
    <property type="entry name" value="EF_Hand_1_Ca_BS"/>
</dbReference>
<reference evidence="9" key="1">
    <citation type="journal article" date="2020" name="Stud. Mycol.">
        <title>101 Dothideomycetes genomes: a test case for predicting lifestyles and emergence of pathogens.</title>
        <authorList>
            <person name="Haridas S."/>
            <person name="Albert R."/>
            <person name="Binder M."/>
            <person name="Bloem J."/>
            <person name="Labutti K."/>
            <person name="Salamov A."/>
            <person name="Andreopoulos B."/>
            <person name="Baker S."/>
            <person name="Barry K."/>
            <person name="Bills G."/>
            <person name="Bluhm B."/>
            <person name="Cannon C."/>
            <person name="Castanera R."/>
            <person name="Culley D."/>
            <person name="Daum C."/>
            <person name="Ezra D."/>
            <person name="Gonzalez J."/>
            <person name="Henrissat B."/>
            <person name="Kuo A."/>
            <person name="Liang C."/>
            <person name="Lipzen A."/>
            <person name="Lutzoni F."/>
            <person name="Magnuson J."/>
            <person name="Mondo S."/>
            <person name="Nolan M."/>
            <person name="Ohm R."/>
            <person name="Pangilinan J."/>
            <person name="Park H.-J."/>
            <person name="Ramirez L."/>
            <person name="Alfaro M."/>
            <person name="Sun H."/>
            <person name="Tritt A."/>
            <person name="Yoshinaga Y."/>
            <person name="Zwiers L.-H."/>
            <person name="Turgeon B."/>
            <person name="Goodwin S."/>
            <person name="Spatafora J."/>
            <person name="Crous P."/>
            <person name="Grigoriev I."/>
        </authorList>
    </citation>
    <scope>NUCLEOTIDE SEQUENCE</scope>
    <source>
        <strain evidence="9">CBS 115976</strain>
    </source>
</reference>
<feature type="compositionally biased region" description="Pro residues" evidence="6">
    <location>
        <begin position="834"/>
        <end position="848"/>
    </location>
</feature>
<keyword evidence="10" id="KW-1185">Reference proteome</keyword>
<comment type="subcellular location">
    <subcellularLocation>
        <location evidence="1">Membrane</location>
    </subcellularLocation>
</comment>
<dbReference type="InterPro" id="IPR010920">
    <property type="entry name" value="LSM_dom_sf"/>
</dbReference>
<feature type="compositionally biased region" description="Basic and acidic residues" evidence="6">
    <location>
        <begin position="770"/>
        <end position="789"/>
    </location>
</feature>
<dbReference type="AlphaFoldDB" id="A0A6A6U206"/>
<keyword evidence="3" id="KW-0106">Calcium</keyword>
<feature type="transmembrane region" description="Helical" evidence="7">
    <location>
        <begin position="94"/>
        <end position="115"/>
    </location>
</feature>
<dbReference type="Pfam" id="PF25886">
    <property type="entry name" value="Msy1"/>
    <property type="match status" value="1"/>
</dbReference>
<dbReference type="InterPro" id="IPR006685">
    <property type="entry name" value="MscS_channel_2nd"/>
</dbReference>
<dbReference type="PROSITE" id="PS00018">
    <property type="entry name" value="EF_HAND_1"/>
    <property type="match status" value="1"/>
</dbReference>
<keyword evidence="5 7" id="KW-0472">Membrane</keyword>
<evidence type="ECO:0000256" key="1">
    <source>
        <dbReference type="ARBA" id="ARBA00004370"/>
    </source>
</evidence>
<dbReference type="InterPro" id="IPR023408">
    <property type="entry name" value="MscS_beta-dom_sf"/>
</dbReference>
<dbReference type="SUPFAM" id="SSF47473">
    <property type="entry name" value="EF-hand"/>
    <property type="match status" value="1"/>
</dbReference>
<dbReference type="InterPro" id="IPR002048">
    <property type="entry name" value="EF_hand_dom"/>
</dbReference>
<proteinExistence type="predicted"/>
<evidence type="ECO:0000256" key="2">
    <source>
        <dbReference type="ARBA" id="ARBA00022692"/>
    </source>
</evidence>
<feature type="region of interest" description="Disordered" evidence="6">
    <location>
        <begin position="747"/>
        <end position="877"/>
    </location>
</feature>
<feature type="transmembrane region" description="Helical" evidence="7">
    <location>
        <begin position="122"/>
        <end position="140"/>
    </location>
</feature>
<protein>
    <recommendedName>
        <fullName evidence="8">EF-hand domain-containing protein</fullName>
    </recommendedName>
</protein>
<feature type="compositionally biased region" description="Basic and acidic residues" evidence="6">
    <location>
        <begin position="751"/>
        <end position="763"/>
    </location>
</feature>
<feature type="transmembrane region" description="Helical" evidence="7">
    <location>
        <begin position="486"/>
        <end position="512"/>
    </location>
</feature>
<keyword evidence="4 7" id="KW-1133">Transmembrane helix</keyword>
<evidence type="ECO:0000313" key="10">
    <source>
        <dbReference type="Proteomes" id="UP000799302"/>
    </source>
</evidence>
<dbReference type="Proteomes" id="UP000799302">
    <property type="component" value="Unassembled WGS sequence"/>
</dbReference>
<evidence type="ECO:0000313" key="9">
    <source>
        <dbReference type="EMBL" id="KAF2665303.1"/>
    </source>
</evidence>
<feature type="region of interest" description="Disordered" evidence="6">
    <location>
        <begin position="707"/>
        <end position="726"/>
    </location>
</feature>
<dbReference type="GO" id="GO:0006874">
    <property type="term" value="P:intracellular calcium ion homeostasis"/>
    <property type="evidence" value="ECO:0007669"/>
    <property type="project" value="TreeGrafter"/>
</dbReference>